<dbReference type="GO" id="GO:0032259">
    <property type="term" value="P:methylation"/>
    <property type="evidence" value="ECO:0007669"/>
    <property type="project" value="InterPro"/>
</dbReference>
<accession>A0A4U8Z7L4</accession>
<dbReference type="GO" id="GO:0003676">
    <property type="term" value="F:nucleic acid binding"/>
    <property type="evidence" value="ECO:0007669"/>
    <property type="project" value="InterPro"/>
</dbReference>
<organism evidence="1 2">
    <name type="scientific">Methylocella tundrae</name>
    <dbReference type="NCBI Taxonomy" id="227605"/>
    <lineage>
        <taxon>Bacteria</taxon>
        <taxon>Pseudomonadati</taxon>
        <taxon>Pseudomonadota</taxon>
        <taxon>Alphaproteobacteria</taxon>
        <taxon>Hyphomicrobiales</taxon>
        <taxon>Beijerinckiaceae</taxon>
        <taxon>Methylocella</taxon>
    </lineage>
</organism>
<protein>
    <recommendedName>
        <fullName evidence="3">Methyltransferase</fullName>
    </recommendedName>
</protein>
<dbReference type="InterPro" id="IPR029063">
    <property type="entry name" value="SAM-dependent_MTases_sf"/>
</dbReference>
<reference evidence="1 2" key="1">
    <citation type="submission" date="2019-03" db="EMBL/GenBank/DDBJ databases">
        <authorList>
            <person name="Kox A.R. M."/>
        </authorList>
    </citation>
    <scope>NUCLEOTIDE SEQUENCE [LARGE SCALE GENOMIC DNA]</scope>
    <source>
        <strain evidence="1">MTUNDRAET4 annotated genome</strain>
        <plasmid evidence="2">3</plasmid>
    </source>
</reference>
<evidence type="ECO:0000313" key="1">
    <source>
        <dbReference type="EMBL" id="VFU17519.1"/>
    </source>
</evidence>
<gene>
    <name evidence="1" type="ORF">MTUNDRAET4_0076</name>
</gene>
<dbReference type="InterPro" id="IPR002052">
    <property type="entry name" value="DNA_methylase_N6_adenine_CS"/>
</dbReference>
<dbReference type="GO" id="GO:0008168">
    <property type="term" value="F:methyltransferase activity"/>
    <property type="evidence" value="ECO:0007669"/>
    <property type="project" value="InterPro"/>
</dbReference>
<geneLocation type="plasmid" evidence="1 2">
    <name>3</name>
</geneLocation>
<sequence>MLTNVRTPSPIAPTRSLNARIWKRDPHEYYVEEHWCSSRLFDEVTFEGSIYDPACGSGRIVRSARAAGYKAYGTDIIRRSSDCRDIYDFRDPWPRGRPKPDNIVSNPPFRISETFVDLALDRCKRRVAMILPHTWLTGDKHSRWLETKPLRLVLMMTPRPSMPPGHIIEAGHKPKGGKKDFDWFIFEPDYRGDAAIGWLRRDDKERRYPNSTAAT</sequence>
<proteinExistence type="predicted"/>
<evidence type="ECO:0000313" key="2">
    <source>
        <dbReference type="Proteomes" id="UP000294360"/>
    </source>
</evidence>
<dbReference type="Proteomes" id="UP000294360">
    <property type="component" value="Plasmid 3"/>
</dbReference>
<keyword evidence="1" id="KW-0614">Plasmid</keyword>
<dbReference type="CDD" id="cd02440">
    <property type="entry name" value="AdoMet_MTases"/>
    <property type="match status" value="1"/>
</dbReference>
<dbReference type="EMBL" id="LR536452">
    <property type="protein sequence ID" value="VFU17519.1"/>
    <property type="molecule type" value="Genomic_DNA"/>
</dbReference>
<dbReference type="KEGG" id="mtun:MTUNDRAET4_0076.2"/>
<dbReference type="PROSITE" id="PS00092">
    <property type="entry name" value="N6_MTASE"/>
    <property type="match status" value="1"/>
</dbReference>
<dbReference type="RefSeq" id="WP_322843396.1">
    <property type="nucleotide sequence ID" value="NZ_CP139087.1"/>
</dbReference>
<dbReference type="AlphaFoldDB" id="A0A4U8Z7L4"/>
<name>A0A4U8Z7L4_METTU</name>
<dbReference type="Gene3D" id="3.40.50.150">
    <property type="entry name" value="Vaccinia Virus protein VP39"/>
    <property type="match status" value="1"/>
</dbReference>
<dbReference type="SUPFAM" id="SSF53335">
    <property type="entry name" value="S-adenosyl-L-methionine-dependent methyltransferases"/>
    <property type="match status" value="1"/>
</dbReference>
<dbReference type="PRINTS" id="PR00507">
    <property type="entry name" value="N12N6MTFRASE"/>
</dbReference>
<evidence type="ECO:0008006" key="3">
    <source>
        <dbReference type="Google" id="ProtNLM"/>
    </source>
</evidence>